<feature type="domain" description="BTB" evidence="1">
    <location>
        <begin position="32"/>
        <end position="62"/>
    </location>
</feature>
<dbReference type="InterPro" id="IPR011333">
    <property type="entry name" value="SKP1/BTB/POZ_sf"/>
</dbReference>
<evidence type="ECO:0000313" key="3">
    <source>
        <dbReference type="Proteomes" id="UP000724874"/>
    </source>
</evidence>
<dbReference type="SUPFAM" id="SSF54695">
    <property type="entry name" value="POZ domain"/>
    <property type="match status" value="1"/>
</dbReference>
<dbReference type="Gene3D" id="3.30.710.10">
    <property type="entry name" value="Potassium Channel Kv1.1, Chain A"/>
    <property type="match status" value="1"/>
</dbReference>
<organism evidence="2 3">
    <name type="scientific">Gymnopilus junonius</name>
    <name type="common">Spectacular rustgill mushroom</name>
    <name type="synonym">Gymnopilus spectabilis subsp. junonius</name>
    <dbReference type="NCBI Taxonomy" id="109634"/>
    <lineage>
        <taxon>Eukaryota</taxon>
        <taxon>Fungi</taxon>
        <taxon>Dikarya</taxon>
        <taxon>Basidiomycota</taxon>
        <taxon>Agaricomycotina</taxon>
        <taxon>Agaricomycetes</taxon>
        <taxon>Agaricomycetidae</taxon>
        <taxon>Agaricales</taxon>
        <taxon>Agaricineae</taxon>
        <taxon>Hymenogastraceae</taxon>
        <taxon>Gymnopilus</taxon>
    </lineage>
</organism>
<sequence length="323" mass="36923">MSAEVPSAKRPRADVSGTSYDVTKSKYWFDDGNVILQAENTQFRVHRSVLSNHSVVFRDMFTMPQPAPLDPLVDGCPVVSLSDKTADIGHVMSLFYENFKSHDMRDLMLFPHLAAILRIGKKYQIDHLQAEGLKRLRDEFPKDLDSWDVSFDKQVQLHYVADNCENIINLAHEVSVETVLPVVYLSYLNTQDSEGFSEYSKKAPRLLNEKAAQACLKGRERLIRKFLEIVKGWLVDPGIIPAATCIRGPACLNRKVEAILKIPGMDFETLNILEPLSPLYTTLLCCNCIHALIERYDEAREDIWRDLPTYFDLPEWDELEDFA</sequence>
<name>A0A9P5NNT0_GYMJU</name>
<accession>A0A9P5NNT0</accession>
<proteinExistence type="predicted"/>
<keyword evidence="3" id="KW-1185">Reference proteome</keyword>
<dbReference type="AlphaFoldDB" id="A0A9P5NNT0"/>
<evidence type="ECO:0000313" key="2">
    <source>
        <dbReference type="EMBL" id="KAF8903484.1"/>
    </source>
</evidence>
<dbReference type="Pfam" id="PF00651">
    <property type="entry name" value="BTB"/>
    <property type="match status" value="1"/>
</dbReference>
<evidence type="ECO:0000259" key="1">
    <source>
        <dbReference type="PROSITE" id="PS50097"/>
    </source>
</evidence>
<dbReference type="PROSITE" id="PS50097">
    <property type="entry name" value="BTB"/>
    <property type="match status" value="1"/>
</dbReference>
<dbReference type="SMART" id="SM00225">
    <property type="entry name" value="BTB"/>
    <property type="match status" value="1"/>
</dbReference>
<dbReference type="EMBL" id="JADNYJ010000030">
    <property type="protein sequence ID" value="KAF8903484.1"/>
    <property type="molecule type" value="Genomic_DNA"/>
</dbReference>
<protein>
    <recommendedName>
        <fullName evidence="1">BTB domain-containing protein</fullName>
    </recommendedName>
</protein>
<dbReference type="OrthoDB" id="2799068at2759"/>
<dbReference type="Proteomes" id="UP000724874">
    <property type="component" value="Unassembled WGS sequence"/>
</dbReference>
<reference evidence="2" key="1">
    <citation type="submission" date="2020-11" db="EMBL/GenBank/DDBJ databases">
        <authorList>
            <consortium name="DOE Joint Genome Institute"/>
            <person name="Ahrendt S."/>
            <person name="Riley R."/>
            <person name="Andreopoulos W."/>
            <person name="LaButti K."/>
            <person name="Pangilinan J."/>
            <person name="Ruiz-duenas F.J."/>
            <person name="Barrasa J.M."/>
            <person name="Sanchez-Garcia M."/>
            <person name="Camarero S."/>
            <person name="Miyauchi S."/>
            <person name="Serrano A."/>
            <person name="Linde D."/>
            <person name="Babiker R."/>
            <person name="Drula E."/>
            <person name="Ayuso-Fernandez I."/>
            <person name="Pacheco R."/>
            <person name="Padilla G."/>
            <person name="Ferreira P."/>
            <person name="Barriuso J."/>
            <person name="Kellner H."/>
            <person name="Castanera R."/>
            <person name="Alfaro M."/>
            <person name="Ramirez L."/>
            <person name="Pisabarro A.G."/>
            <person name="Kuo A."/>
            <person name="Tritt A."/>
            <person name="Lipzen A."/>
            <person name="He G."/>
            <person name="Yan M."/>
            <person name="Ng V."/>
            <person name="Cullen D."/>
            <person name="Martin F."/>
            <person name="Rosso M.-N."/>
            <person name="Henrissat B."/>
            <person name="Hibbett D."/>
            <person name="Martinez A.T."/>
            <person name="Grigoriev I.V."/>
        </authorList>
    </citation>
    <scope>NUCLEOTIDE SEQUENCE</scope>
    <source>
        <strain evidence="2">AH 44721</strain>
    </source>
</reference>
<gene>
    <name evidence="2" type="ORF">CPB84DRAFT_1677981</name>
</gene>
<comment type="caution">
    <text evidence="2">The sequence shown here is derived from an EMBL/GenBank/DDBJ whole genome shotgun (WGS) entry which is preliminary data.</text>
</comment>
<dbReference type="InterPro" id="IPR000210">
    <property type="entry name" value="BTB/POZ_dom"/>
</dbReference>